<dbReference type="GO" id="GO:0000160">
    <property type="term" value="P:phosphorelay signal transduction system"/>
    <property type="evidence" value="ECO:0007669"/>
    <property type="project" value="InterPro"/>
</dbReference>
<gene>
    <name evidence="7" type="ORF">E1284_01070</name>
</gene>
<dbReference type="InterPro" id="IPR011990">
    <property type="entry name" value="TPR-like_helical_dom_sf"/>
</dbReference>
<dbReference type="CDD" id="cd15831">
    <property type="entry name" value="BTAD"/>
    <property type="match status" value="1"/>
</dbReference>
<proteinExistence type="inferred from homology"/>
<dbReference type="OrthoDB" id="134712at2"/>
<evidence type="ECO:0000256" key="2">
    <source>
        <dbReference type="ARBA" id="ARBA00023015"/>
    </source>
</evidence>
<evidence type="ECO:0000256" key="3">
    <source>
        <dbReference type="ARBA" id="ARBA00023125"/>
    </source>
</evidence>
<evidence type="ECO:0000256" key="4">
    <source>
        <dbReference type="ARBA" id="ARBA00023163"/>
    </source>
</evidence>
<dbReference type="SMART" id="SM00862">
    <property type="entry name" value="Trans_reg_C"/>
    <property type="match status" value="1"/>
</dbReference>
<comment type="caution">
    <text evidence="7">The sequence shown here is derived from an EMBL/GenBank/DDBJ whole genome shotgun (WGS) entry which is preliminary data.</text>
</comment>
<dbReference type="Pfam" id="PF00486">
    <property type="entry name" value="Trans_reg_C"/>
    <property type="match status" value="1"/>
</dbReference>
<dbReference type="GO" id="GO:0006355">
    <property type="term" value="P:regulation of DNA-templated transcription"/>
    <property type="evidence" value="ECO:0007669"/>
    <property type="project" value="InterPro"/>
</dbReference>
<sequence length="644" mass="69030">MDVLFGVLGPVTAWDDSGNAIALKGPRHRAVLARLIIARGRVVPVSLLVDDLWMDPPSDGIGAVRTFVAALRRVLEPDRPPRTPSRLLVTEGPGYALRPGPDGVDAWRFEQAVAATAPPSEVLAALDEALAQWRGPAYAEFADEPWARAERSRLAELRLRAIERRAEARLALGLAADAVPDLDAHVAEHPWREDAWRLLALALYRTGRQGDALAVIRLARALLVEQLGVDPGPELRRLEEDILRQAEHLDATSQLWARAAEAYDRTVSAGARSRLESTVGILRNLAVSGGGGLEAAREQRVPAITAAEQLGDPVLTARVIGAYDVPAIWTRSDDPGQAVQVVAAAERTLAALPAGHEAARARLLATIAVESRGTATRRAREAARQAEAIARGLDDPALLAFALNGVFMQSFERAGLARRRDEIGAELVGLSVRHDLANYEVLGRLIRMQARGALADFAGADEQAAAVERLAESHERPLVGVFTAWYRALRLASSGASRAEAEAAYLSAADRMQGSGMPGLEDGLLPLALLCLRVQHQQPAQTEPTDWGPYEPWARPLVLLAHNRPHEAAAALQKAPDPPHDLLFEALWCLTATAALAVNDHETMQRAHAELAPAAAELAGAGSGILTLGPVSRYLTDLTAALDA</sequence>
<evidence type="ECO:0000259" key="6">
    <source>
        <dbReference type="PROSITE" id="PS51755"/>
    </source>
</evidence>
<dbReference type="SUPFAM" id="SSF48452">
    <property type="entry name" value="TPR-like"/>
    <property type="match status" value="1"/>
</dbReference>
<dbReference type="GO" id="GO:0003677">
    <property type="term" value="F:DNA binding"/>
    <property type="evidence" value="ECO:0007669"/>
    <property type="project" value="UniProtKB-UniRule"/>
</dbReference>
<dbReference type="InterPro" id="IPR051677">
    <property type="entry name" value="AfsR-DnrI-RedD_regulator"/>
</dbReference>
<keyword evidence="4" id="KW-0804">Transcription</keyword>
<evidence type="ECO:0000313" key="7">
    <source>
        <dbReference type="EMBL" id="TDC20218.1"/>
    </source>
</evidence>
<organism evidence="7 8">
    <name type="scientific">Actinomadura bangladeshensis</name>
    <dbReference type="NCBI Taxonomy" id="453573"/>
    <lineage>
        <taxon>Bacteria</taxon>
        <taxon>Bacillati</taxon>
        <taxon>Actinomycetota</taxon>
        <taxon>Actinomycetes</taxon>
        <taxon>Streptosporangiales</taxon>
        <taxon>Thermomonosporaceae</taxon>
        <taxon>Actinomadura</taxon>
    </lineage>
</organism>
<dbReference type="InterPro" id="IPR001867">
    <property type="entry name" value="OmpR/PhoB-type_DNA-bd"/>
</dbReference>
<evidence type="ECO:0000313" key="8">
    <source>
        <dbReference type="Proteomes" id="UP000295431"/>
    </source>
</evidence>
<dbReference type="InterPro" id="IPR005158">
    <property type="entry name" value="BTAD"/>
</dbReference>
<dbReference type="Pfam" id="PF03704">
    <property type="entry name" value="BTAD"/>
    <property type="match status" value="1"/>
</dbReference>
<dbReference type="PROSITE" id="PS51755">
    <property type="entry name" value="OMPR_PHOB"/>
    <property type="match status" value="1"/>
</dbReference>
<dbReference type="RefSeq" id="WP_131936010.1">
    <property type="nucleotide sequence ID" value="NZ_BAAAMX010000001.1"/>
</dbReference>
<dbReference type="InterPro" id="IPR016032">
    <property type="entry name" value="Sig_transdc_resp-reg_C-effctor"/>
</dbReference>
<dbReference type="Proteomes" id="UP000295431">
    <property type="component" value="Unassembled WGS sequence"/>
</dbReference>
<evidence type="ECO:0000256" key="5">
    <source>
        <dbReference type="PROSITE-ProRule" id="PRU01091"/>
    </source>
</evidence>
<dbReference type="PANTHER" id="PTHR35807">
    <property type="entry name" value="TRANSCRIPTIONAL REGULATOR REDD-RELATED"/>
    <property type="match status" value="1"/>
</dbReference>
<feature type="domain" description="OmpR/PhoB-type" evidence="6">
    <location>
        <begin position="1"/>
        <end position="99"/>
    </location>
</feature>
<dbReference type="InterPro" id="IPR036388">
    <property type="entry name" value="WH-like_DNA-bd_sf"/>
</dbReference>
<dbReference type="PANTHER" id="PTHR35807:SF1">
    <property type="entry name" value="TRANSCRIPTIONAL REGULATOR REDD"/>
    <property type="match status" value="1"/>
</dbReference>
<name>A0A4R4PCE5_9ACTN</name>
<keyword evidence="2" id="KW-0805">Transcription regulation</keyword>
<keyword evidence="3 5" id="KW-0238">DNA-binding</keyword>
<dbReference type="Gene3D" id="1.10.10.10">
    <property type="entry name" value="Winged helix-like DNA-binding domain superfamily/Winged helix DNA-binding domain"/>
    <property type="match status" value="1"/>
</dbReference>
<dbReference type="SUPFAM" id="SSF46894">
    <property type="entry name" value="C-terminal effector domain of the bipartite response regulators"/>
    <property type="match status" value="1"/>
</dbReference>
<evidence type="ECO:0000256" key="1">
    <source>
        <dbReference type="ARBA" id="ARBA00005820"/>
    </source>
</evidence>
<dbReference type="Gene3D" id="1.25.40.10">
    <property type="entry name" value="Tetratricopeptide repeat domain"/>
    <property type="match status" value="1"/>
</dbReference>
<protein>
    <submittedName>
        <fullName evidence="7">SARP family transcriptional regulator</fullName>
    </submittedName>
</protein>
<accession>A0A4R4PCE5</accession>
<reference evidence="7 8" key="1">
    <citation type="submission" date="2019-03" db="EMBL/GenBank/DDBJ databases">
        <title>Draft genome sequences of novel Actinobacteria.</title>
        <authorList>
            <person name="Sahin N."/>
            <person name="Ay H."/>
            <person name="Saygin H."/>
        </authorList>
    </citation>
    <scope>NUCLEOTIDE SEQUENCE [LARGE SCALE GENOMIC DNA]</scope>
    <source>
        <strain evidence="7 8">DSM 45347</strain>
    </source>
</reference>
<keyword evidence="8" id="KW-1185">Reference proteome</keyword>
<dbReference type="SMART" id="SM01043">
    <property type="entry name" value="BTAD"/>
    <property type="match status" value="1"/>
</dbReference>
<comment type="similarity">
    <text evidence="1">Belongs to the AfsR/DnrI/RedD regulatory family.</text>
</comment>
<dbReference type="EMBL" id="SMJW01000002">
    <property type="protein sequence ID" value="TDC20218.1"/>
    <property type="molecule type" value="Genomic_DNA"/>
</dbReference>
<dbReference type="AlphaFoldDB" id="A0A4R4PCE5"/>
<feature type="DNA-binding region" description="OmpR/PhoB-type" evidence="5">
    <location>
        <begin position="1"/>
        <end position="99"/>
    </location>
</feature>